<gene>
    <name evidence="2" type="ORF">E6B08_16695</name>
</gene>
<evidence type="ECO:0000313" key="2">
    <source>
        <dbReference type="EMBL" id="QCI12910.1"/>
    </source>
</evidence>
<sequence length="88" mass="9184">MGGVSGCHGVSSLNSVVDGTGGAGVRGQARSHRYSAKFEINTNPVGAGLPAKRPVRPLSMQKWIALERRSQGIRLGPSDLHGAQAINH</sequence>
<proteinExistence type="predicted"/>
<evidence type="ECO:0000313" key="3">
    <source>
        <dbReference type="Proteomes" id="UP000298551"/>
    </source>
</evidence>
<dbReference type="AlphaFoldDB" id="A0A4D6XE06"/>
<dbReference type="OrthoDB" id="7033732at2"/>
<organism evidence="2 3">
    <name type="scientific">Pseudomonas putida</name>
    <name type="common">Arthrobacter siderocapsulatus</name>
    <dbReference type="NCBI Taxonomy" id="303"/>
    <lineage>
        <taxon>Bacteria</taxon>
        <taxon>Pseudomonadati</taxon>
        <taxon>Pseudomonadota</taxon>
        <taxon>Gammaproteobacteria</taxon>
        <taxon>Pseudomonadales</taxon>
        <taxon>Pseudomonadaceae</taxon>
        <taxon>Pseudomonas</taxon>
    </lineage>
</organism>
<accession>A0A4D6XE06</accession>
<feature type="region of interest" description="Disordered" evidence="1">
    <location>
        <begin position="1"/>
        <end position="29"/>
    </location>
</feature>
<reference evidence="3" key="1">
    <citation type="submission" date="2019-04" db="EMBL/GenBank/DDBJ databases">
        <title>Genome sequence of Pseudomonas putida 1290, an auxin catabolizing strain.</title>
        <authorList>
            <person name="Laird T.S."/>
            <person name="Leveau J.H.J."/>
        </authorList>
    </citation>
    <scope>NUCLEOTIDE SEQUENCE [LARGE SCALE GENOMIC DNA]</scope>
    <source>
        <strain evidence="3">1290</strain>
    </source>
</reference>
<evidence type="ECO:0000256" key="1">
    <source>
        <dbReference type="SAM" id="MobiDB-lite"/>
    </source>
</evidence>
<protein>
    <submittedName>
        <fullName evidence="2">Uncharacterized protein</fullName>
    </submittedName>
</protein>
<dbReference type="EMBL" id="CP039371">
    <property type="protein sequence ID" value="QCI12910.1"/>
    <property type="molecule type" value="Genomic_DNA"/>
</dbReference>
<dbReference type="Proteomes" id="UP000298551">
    <property type="component" value="Chromosome"/>
</dbReference>
<name>A0A4D6XE06_PSEPU</name>